<evidence type="ECO:0000313" key="2">
    <source>
        <dbReference type="Proteomes" id="UP000293925"/>
    </source>
</evidence>
<keyword evidence="2" id="KW-1185">Reference proteome</keyword>
<dbReference type="RefSeq" id="WP_205945051.1">
    <property type="nucleotide sequence ID" value="NZ_SJSO01000005.1"/>
</dbReference>
<gene>
    <name evidence="1" type="ORF">EZ456_08220</name>
</gene>
<organism evidence="1 2">
    <name type="scientific">Pedobacter psychrodurus</name>
    <dbReference type="NCBI Taxonomy" id="2530456"/>
    <lineage>
        <taxon>Bacteria</taxon>
        <taxon>Pseudomonadati</taxon>
        <taxon>Bacteroidota</taxon>
        <taxon>Sphingobacteriia</taxon>
        <taxon>Sphingobacteriales</taxon>
        <taxon>Sphingobacteriaceae</taxon>
        <taxon>Pedobacter</taxon>
    </lineage>
</organism>
<dbReference type="EMBL" id="SJSO01000005">
    <property type="protein sequence ID" value="TCD27923.1"/>
    <property type="molecule type" value="Genomic_DNA"/>
</dbReference>
<accession>A0A4R0PY89</accession>
<sequence>MKKSIFIIFALLTILFVNKVIAGVSITQFSIPASSLNPQGRLTIASGLPTTFNLNFTFIKSGDLYNTVRAVVIYRESGQADLEISTAVWKYDGEWSNSNLMWVNTVACTLPANKTVGNIYLKYEVWQGSNTGGSFNSDTNYGIGVASTGPPTSSFEGFLFVNTGTDPIYLVLDGKRRHIQTMDTFLGIFVRNANTVLYNPTSNIPLGLPIGPDTSIIWDSINGKCYFREGNIIRHITSPEVASRYQFQLKNIQNINGTSGYLIGSPML</sequence>
<protein>
    <submittedName>
        <fullName evidence="1">Uncharacterized protein</fullName>
    </submittedName>
</protein>
<evidence type="ECO:0000313" key="1">
    <source>
        <dbReference type="EMBL" id="TCD27923.1"/>
    </source>
</evidence>
<dbReference type="Proteomes" id="UP000293925">
    <property type="component" value="Unassembled WGS sequence"/>
</dbReference>
<dbReference type="AlphaFoldDB" id="A0A4R0PY89"/>
<name>A0A4R0PY89_9SPHI</name>
<proteinExistence type="predicted"/>
<reference evidence="1 2" key="1">
    <citation type="submission" date="2019-02" db="EMBL/GenBank/DDBJ databases">
        <title>Pedobacter sp. RP-3-21 sp. nov., isolated from Arctic soil.</title>
        <authorList>
            <person name="Dahal R.H."/>
        </authorList>
    </citation>
    <scope>NUCLEOTIDE SEQUENCE [LARGE SCALE GENOMIC DNA]</scope>
    <source>
        <strain evidence="1 2">RP-3-21</strain>
    </source>
</reference>
<comment type="caution">
    <text evidence="1">The sequence shown here is derived from an EMBL/GenBank/DDBJ whole genome shotgun (WGS) entry which is preliminary data.</text>
</comment>